<keyword evidence="1 5" id="KW-0479">Metal-binding</keyword>
<evidence type="ECO:0000313" key="7">
    <source>
        <dbReference type="EMBL" id="KAG5312648.1"/>
    </source>
</evidence>
<evidence type="ECO:0000256" key="1">
    <source>
        <dbReference type="ARBA" id="ARBA00022723"/>
    </source>
</evidence>
<evidence type="ECO:0000313" key="8">
    <source>
        <dbReference type="Proteomes" id="UP000667349"/>
    </source>
</evidence>
<dbReference type="GO" id="GO:0043484">
    <property type="term" value="P:regulation of RNA splicing"/>
    <property type="evidence" value="ECO:0007669"/>
    <property type="project" value="TreeGrafter"/>
</dbReference>
<dbReference type="PROSITE" id="PS50103">
    <property type="entry name" value="ZF_C3H1"/>
    <property type="match status" value="1"/>
</dbReference>
<feature type="zinc finger region" description="C3H1-type" evidence="5">
    <location>
        <begin position="17"/>
        <end position="45"/>
    </location>
</feature>
<keyword evidence="3 5" id="KW-0863">Zinc-finger</keyword>
<protein>
    <submittedName>
        <fullName evidence="7">MBL protein</fullName>
    </submittedName>
</protein>
<dbReference type="PANTHER" id="PTHR12675">
    <property type="entry name" value="MUSCLEBLIND-LIKE PROTEIN"/>
    <property type="match status" value="1"/>
</dbReference>
<name>A0A836JA62_9HYME</name>
<dbReference type="GO" id="GO:0008270">
    <property type="term" value="F:zinc ion binding"/>
    <property type="evidence" value="ECO:0007669"/>
    <property type="project" value="UniProtKB-KW"/>
</dbReference>
<evidence type="ECO:0000256" key="3">
    <source>
        <dbReference type="ARBA" id="ARBA00022771"/>
    </source>
</evidence>
<dbReference type="InterPro" id="IPR000571">
    <property type="entry name" value="Znf_CCCH"/>
</dbReference>
<evidence type="ECO:0000256" key="4">
    <source>
        <dbReference type="ARBA" id="ARBA00022833"/>
    </source>
</evidence>
<dbReference type="Proteomes" id="UP000667349">
    <property type="component" value="Unassembled WGS sequence"/>
</dbReference>
<evidence type="ECO:0000256" key="5">
    <source>
        <dbReference type="PROSITE-ProRule" id="PRU00723"/>
    </source>
</evidence>
<comment type="caution">
    <text evidence="7">The sequence shown here is derived from an EMBL/GenBank/DDBJ whole genome shotgun (WGS) entry which is preliminary data.</text>
</comment>
<dbReference type="PANTHER" id="PTHR12675:SF12">
    <property type="entry name" value="PROTEIN MUSCLEBLIND"/>
    <property type="match status" value="1"/>
</dbReference>
<organism evidence="7 8">
    <name type="scientific">Acromyrmex insinuator</name>
    <dbReference type="NCBI Taxonomy" id="230686"/>
    <lineage>
        <taxon>Eukaryota</taxon>
        <taxon>Metazoa</taxon>
        <taxon>Ecdysozoa</taxon>
        <taxon>Arthropoda</taxon>
        <taxon>Hexapoda</taxon>
        <taxon>Insecta</taxon>
        <taxon>Pterygota</taxon>
        <taxon>Neoptera</taxon>
        <taxon>Endopterygota</taxon>
        <taxon>Hymenoptera</taxon>
        <taxon>Apocrita</taxon>
        <taxon>Aculeata</taxon>
        <taxon>Formicoidea</taxon>
        <taxon>Formicidae</taxon>
        <taxon>Myrmicinae</taxon>
        <taxon>Acromyrmex</taxon>
    </lineage>
</organism>
<dbReference type="GO" id="GO:0005737">
    <property type="term" value="C:cytoplasm"/>
    <property type="evidence" value="ECO:0007669"/>
    <property type="project" value="TreeGrafter"/>
</dbReference>
<evidence type="ECO:0000259" key="6">
    <source>
        <dbReference type="PROSITE" id="PS50103"/>
    </source>
</evidence>
<proteinExistence type="predicted"/>
<sequence length="228" mass="25932">MAMVSMNNLLNGKDSRWLQLEVCREFQRNKCTRPDTECKFAHPPANVEVQNGRVTACYDSIKYNGYTPRTAFQSEPAHGRSAEVPYWLFTIGQAEHYATVLNPGMPPVEMPPNTIFSLTGGEHCRLRLKAVCHVPALILTNANDKRRRVHLSYLQRMISHTSSREAARIVRDPVFNLRIERRISFVRRLNGWQALPSANVASNIDKVSGYRHRFSRGPCWANGAATEH</sequence>
<feature type="domain" description="C3H1-type" evidence="6">
    <location>
        <begin position="17"/>
        <end position="45"/>
    </location>
</feature>
<gene>
    <name evidence="7" type="primary">Mbl</name>
    <name evidence="7" type="ORF">G6Z75_0008887</name>
</gene>
<accession>A0A836JA62</accession>
<dbReference type="GO" id="GO:0003723">
    <property type="term" value="F:RNA binding"/>
    <property type="evidence" value="ECO:0007669"/>
    <property type="project" value="TreeGrafter"/>
</dbReference>
<reference evidence="7" key="1">
    <citation type="submission" date="2020-02" db="EMBL/GenBank/DDBJ databases">
        <title>Relaxed selection underlies rapid genomic changes in the transitions from sociality to social parasitism in ants.</title>
        <authorList>
            <person name="Bi X."/>
        </authorList>
    </citation>
    <scope>NUCLEOTIDE SEQUENCE</scope>
    <source>
        <strain evidence="7">BGI-DK2013a</strain>
        <tissue evidence="7">Whole body</tissue>
    </source>
</reference>
<keyword evidence="8" id="KW-1185">Reference proteome</keyword>
<feature type="non-terminal residue" evidence="7">
    <location>
        <position position="1"/>
    </location>
</feature>
<dbReference type="Gene3D" id="3.30.1370.210">
    <property type="match status" value="1"/>
</dbReference>
<keyword evidence="2" id="KW-0677">Repeat</keyword>
<keyword evidence="4 5" id="KW-0862">Zinc</keyword>
<dbReference type="AlphaFoldDB" id="A0A836JA62"/>
<dbReference type="GO" id="GO:0005654">
    <property type="term" value="C:nucleoplasm"/>
    <property type="evidence" value="ECO:0007669"/>
    <property type="project" value="TreeGrafter"/>
</dbReference>
<evidence type="ECO:0000256" key="2">
    <source>
        <dbReference type="ARBA" id="ARBA00022737"/>
    </source>
</evidence>
<dbReference type="EMBL" id="JAANHZ010000306">
    <property type="protein sequence ID" value="KAG5312648.1"/>
    <property type="molecule type" value="Genomic_DNA"/>
</dbReference>
<feature type="non-terminal residue" evidence="7">
    <location>
        <position position="228"/>
    </location>
</feature>